<sequence length="668" mass="73668">MDADRIEGLKVVGQQLQSICESMPNFGQRKSRIPIIDSSAQSDNPDTNNDLFQHPGDSIQGLKVLRDNVQRDLEALDKYLAQTNRAELPPPSTNAPYLIAVWNEVLCAPPPVNMVGRTFSTKGSVTAKSTRSQPKASSIKVDVVADEGRRWIRVNTVKNSRLLAEFREIDSYLTDSEESDSAPSSVTIAHNGIPQTGFDNSILKMGRLLVAAAQANPIDGTDEIPKVTLRLTRLEPGPKARKELLGSGLASVNAPLHTDDEETESEVDPRIAQTIKGLLNIGIEVVLGERPFQTLEIAPNAEDELTIPPPVPTRHINLDLSVLIALVSDMTHAPLPPSIDEAHARYVPNAQERERIQQRREKRKGKVPSKPAAAVVATDRKAHNETNEKLNECAGGEGSPHSRVLTHKLLNEMRRGLLDEISDRLQSLSSNSPSSPSVEFWTTPEARDRCLRIVSKIGGDGEKRRANALFNTTGCSVEEAERAYWQDSRHPLGFVPLLPIRVYDAAVPPLSFDGHALGIKRTSQNDPFWIQLRQTCQRILSQDIVRDPRTTRILARQVEDLCMDGENDNDKDDQDGEVGDADDGDEIQRAAVTKVNLHLTAHTVQSLLWGAELGWTTMTANRSSVKTILREMRAVKSGKVNVESDGELNCATIWVIEPRSLAEGMRNT</sequence>
<evidence type="ECO:0000313" key="3">
    <source>
        <dbReference type="Proteomes" id="UP000294933"/>
    </source>
</evidence>
<name>A0A4Y7PWV8_9AGAM</name>
<protein>
    <recommendedName>
        <fullName evidence="4">DUF1308 domain-containing protein</fullName>
    </recommendedName>
</protein>
<dbReference type="AlphaFoldDB" id="A0A4Y7PWV8"/>
<dbReference type="PANTHER" id="PTHR13379">
    <property type="entry name" value="UNCHARACTERIZED DUF1308"/>
    <property type="match status" value="1"/>
</dbReference>
<dbReference type="VEuPathDB" id="FungiDB:BD410DRAFT_727211"/>
<organism evidence="2 3">
    <name type="scientific">Rickenella mellea</name>
    <dbReference type="NCBI Taxonomy" id="50990"/>
    <lineage>
        <taxon>Eukaryota</taxon>
        <taxon>Fungi</taxon>
        <taxon>Dikarya</taxon>
        <taxon>Basidiomycota</taxon>
        <taxon>Agaricomycotina</taxon>
        <taxon>Agaricomycetes</taxon>
        <taxon>Hymenochaetales</taxon>
        <taxon>Rickenellaceae</taxon>
        <taxon>Rickenella</taxon>
    </lineage>
</organism>
<evidence type="ECO:0000256" key="1">
    <source>
        <dbReference type="SAM" id="MobiDB-lite"/>
    </source>
</evidence>
<accession>A0A4Y7PWV8</accession>
<gene>
    <name evidence="2" type="ORF">BD410DRAFT_727211</name>
</gene>
<proteinExistence type="predicted"/>
<evidence type="ECO:0000313" key="2">
    <source>
        <dbReference type="EMBL" id="TDL19506.1"/>
    </source>
</evidence>
<evidence type="ECO:0008006" key="4">
    <source>
        <dbReference type="Google" id="ProtNLM"/>
    </source>
</evidence>
<feature type="region of interest" description="Disordered" evidence="1">
    <location>
        <begin position="563"/>
        <end position="582"/>
    </location>
</feature>
<reference evidence="2 3" key="1">
    <citation type="submission" date="2018-06" db="EMBL/GenBank/DDBJ databases">
        <title>A transcriptomic atlas of mushroom development highlights an independent origin of complex multicellularity.</title>
        <authorList>
            <consortium name="DOE Joint Genome Institute"/>
            <person name="Krizsan K."/>
            <person name="Almasi E."/>
            <person name="Merenyi Z."/>
            <person name="Sahu N."/>
            <person name="Viragh M."/>
            <person name="Koszo T."/>
            <person name="Mondo S."/>
            <person name="Kiss B."/>
            <person name="Balint B."/>
            <person name="Kues U."/>
            <person name="Barry K."/>
            <person name="Hegedus J.C."/>
            <person name="Henrissat B."/>
            <person name="Johnson J."/>
            <person name="Lipzen A."/>
            <person name="Ohm R."/>
            <person name="Nagy I."/>
            <person name="Pangilinan J."/>
            <person name="Yan J."/>
            <person name="Xiong Y."/>
            <person name="Grigoriev I.V."/>
            <person name="Hibbett D.S."/>
            <person name="Nagy L.G."/>
        </authorList>
    </citation>
    <scope>NUCLEOTIDE SEQUENCE [LARGE SCALE GENOMIC DNA]</scope>
    <source>
        <strain evidence="2 3">SZMC22713</strain>
    </source>
</reference>
<dbReference type="OrthoDB" id="14527at2759"/>
<dbReference type="EMBL" id="ML170196">
    <property type="protein sequence ID" value="TDL19506.1"/>
    <property type="molecule type" value="Genomic_DNA"/>
</dbReference>
<keyword evidence="3" id="KW-1185">Reference proteome</keyword>
<dbReference type="PANTHER" id="PTHR13379:SF0">
    <property type="entry name" value="UPF0415 PROTEIN C7ORF25"/>
    <property type="match status" value="1"/>
</dbReference>
<dbReference type="Proteomes" id="UP000294933">
    <property type="component" value="Unassembled WGS sequence"/>
</dbReference>